<reference evidence="1" key="1">
    <citation type="submission" date="2014-12" db="EMBL/GenBank/DDBJ databases">
        <title>Insight into the proteome of Arion vulgaris.</title>
        <authorList>
            <person name="Aradska J."/>
            <person name="Bulat T."/>
            <person name="Smidak R."/>
            <person name="Sarate P."/>
            <person name="Gangsoo J."/>
            <person name="Sialana F."/>
            <person name="Bilban M."/>
            <person name="Lubec G."/>
        </authorList>
    </citation>
    <scope>NUCLEOTIDE SEQUENCE</scope>
    <source>
        <tissue evidence="1">Skin</tissue>
    </source>
</reference>
<protein>
    <submittedName>
        <fullName evidence="1">Uncharacterized protein</fullName>
    </submittedName>
</protein>
<dbReference type="AlphaFoldDB" id="A0A0B7C254"/>
<organism evidence="1">
    <name type="scientific">Arion vulgaris</name>
    <dbReference type="NCBI Taxonomy" id="1028688"/>
    <lineage>
        <taxon>Eukaryota</taxon>
        <taxon>Metazoa</taxon>
        <taxon>Spiralia</taxon>
        <taxon>Lophotrochozoa</taxon>
        <taxon>Mollusca</taxon>
        <taxon>Gastropoda</taxon>
        <taxon>Heterobranchia</taxon>
        <taxon>Euthyneura</taxon>
        <taxon>Panpulmonata</taxon>
        <taxon>Eupulmonata</taxon>
        <taxon>Stylommatophora</taxon>
        <taxon>Helicina</taxon>
        <taxon>Arionoidea</taxon>
        <taxon>Arionidae</taxon>
        <taxon>Arion</taxon>
    </lineage>
</organism>
<dbReference type="EMBL" id="HACG01051855">
    <property type="protein sequence ID" value="CEK98726.1"/>
    <property type="molecule type" value="Transcribed_RNA"/>
</dbReference>
<feature type="non-terminal residue" evidence="1">
    <location>
        <position position="1"/>
    </location>
</feature>
<sequence>CGRCMRDVWEMCEKCVGNVCEMCRRCVYKRHELYVLCVRRIIFNHSLQVCPLTCTVFKPLSETWYVPLLVQFS</sequence>
<evidence type="ECO:0000313" key="1">
    <source>
        <dbReference type="EMBL" id="CEK98726.1"/>
    </source>
</evidence>
<name>A0A0B7C254_9EUPU</name>
<proteinExistence type="predicted"/>
<accession>A0A0B7C254</accession>
<gene>
    <name evidence="1" type="primary">ORF219440</name>
</gene>
<feature type="non-terminal residue" evidence="1">
    <location>
        <position position="73"/>
    </location>
</feature>